<dbReference type="Proteomes" id="UP001187192">
    <property type="component" value="Unassembled WGS sequence"/>
</dbReference>
<dbReference type="EMBL" id="BTGU01013330">
    <property type="protein sequence ID" value="GMN73894.1"/>
    <property type="molecule type" value="Genomic_DNA"/>
</dbReference>
<evidence type="ECO:0000256" key="2">
    <source>
        <dbReference type="ARBA" id="ARBA00008440"/>
    </source>
</evidence>
<dbReference type="InterPro" id="IPR053951">
    <property type="entry name" value="K_trans_N"/>
</dbReference>
<feature type="compositionally biased region" description="Basic and acidic residues" evidence="3">
    <location>
        <begin position="16"/>
        <end position="25"/>
    </location>
</feature>
<dbReference type="PANTHER" id="PTHR30540:SF87">
    <property type="entry name" value="POTASSIUM TRANSPORTER"/>
    <property type="match status" value="1"/>
</dbReference>
<feature type="non-terminal residue" evidence="5">
    <location>
        <position position="104"/>
    </location>
</feature>
<protein>
    <recommendedName>
        <fullName evidence="4">K+ potassium transporter integral membrane domain-containing protein</fullName>
    </recommendedName>
</protein>
<accession>A0AA88JGQ8</accession>
<dbReference type="InterPro" id="IPR003855">
    <property type="entry name" value="K+_transporter"/>
</dbReference>
<evidence type="ECO:0000259" key="4">
    <source>
        <dbReference type="Pfam" id="PF02705"/>
    </source>
</evidence>
<keyword evidence="6" id="KW-1185">Reference proteome</keyword>
<proteinExistence type="inferred from homology"/>
<evidence type="ECO:0000256" key="1">
    <source>
        <dbReference type="ARBA" id="ARBA00004651"/>
    </source>
</evidence>
<evidence type="ECO:0000313" key="5">
    <source>
        <dbReference type="EMBL" id="GMN73894.1"/>
    </source>
</evidence>
<dbReference type="PANTHER" id="PTHR30540">
    <property type="entry name" value="OSMOTIC STRESS POTASSIUM TRANSPORTER"/>
    <property type="match status" value="1"/>
</dbReference>
<comment type="caution">
    <text evidence="5">The sequence shown here is derived from an EMBL/GenBank/DDBJ whole genome shotgun (WGS) entry which is preliminary data.</text>
</comment>
<dbReference type="GO" id="GO:0005886">
    <property type="term" value="C:plasma membrane"/>
    <property type="evidence" value="ECO:0007669"/>
    <property type="project" value="UniProtKB-SubCell"/>
</dbReference>
<feature type="compositionally biased region" description="Low complexity" evidence="3">
    <location>
        <begin position="1"/>
        <end position="13"/>
    </location>
</feature>
<sequence>MPESTSKSSAQDSSQEEIRLPHEEVSSNTSTTRNMRRYDSFDIESHRVHLGRRGHGSKDSNEWSVILRLAFQSIGIVYGDIGTSPLYVYASTFTSGIKHNDDIL</sequence>
<feature type="region of interest" description="Disordered" evidence="3">
    <location>
        <begin position="1"/>
        <end position="38"/>
    </location>
</feature>
<evidence type="ECO:0000313" key="6">
    <source>
        <dbReference type="Proteomes" id="UP001187192"/>
    </source>
</evidence>
<name>A0AA88JGQ8_FICCA</name>
<reference evidence="5" key="1">
    <citation type="submission" date="2023-07" db="EMBL/GenBank/DDBJ databases">
        <title>draft genome sequence of fig (Ficus carica).</title>
        <authorList>
            <person name="Takahashi T."/>
            <person name="Nishimura K."/>
        </authorList>
    </citation>
    <scope>NUCLEOTIDE SEQUENCE</scope>
</reference>
<comment type="similarity">
    <text evidence="2">Belongs to the HAK/KUP transporter (TC 2.A.72.3) family.</text>
</comment>
<comment type="subcellular location">
    <subcellularLocation>
        <location evidence="1">Cell membrane</location>
        <topology evidence="1">Multi-pass membrane protein</topology>
    </subcellularLocation>
</comment>
<gene>
    <name evidence="5" type="ORF">TIFTF001_053759</name>
</gene>
<dbReference type="Pfam" id="PF02705">
    <property type="entry name" value="K_trans"/>
    <property type="match status" value="1"/>
</dbReference>
<dbReference type="AlphaFoldDB" id="A0AA88JGQ8"/>
<organism evidence="5 6">
    <name type="scientific">Ficus carica</name>
    <name type="common">Common fig</name>
    <dbReference type="NCBI Taxonomy" id="3494"/>
    <lineage>
        <taxon>Eukaryota</taxon>
        <taxon>Viridiplantae</taxon>
        <taxon>Streptophyta</taxon>
        <taxon>Embryophyta</taxon>
        <taxon>Tracheophyta</taxon>
        <taxon>Spermatophyta</taxon>
        <taxon>Magnoliopsida</taxon>
        <taxon>eudicotyledons</taxon>
        <taxon>Gunneridae</taxon>
        <taxon>Pentapetalae</taxon>
        <taxon>rosids</taxon>
        <taxon>fabids</taxon>
        <taxon>Rosales</taxon>
        <taxon>Moraceae</taxon>
        <taxon>Ficeae</taxon>
        <taxon>Ficus</taxon>
    </lineage>
</organism>
<evidence type="ECO:0000256" key="3">
    <source>
        <dbReference type="SAM" id="MobiDB-lite"/>
    </source>
</evidence>
<feature type="domain" description="K+ potassium transporter integral membrane" evidence="4">
    <location>
        <begin position="69"/>
        <end position="96"/>
    </location>
</feature>
<dbReference type="GO" id="GO:0015079">
    <property type="term" value="F:potassium ion transmembrane transporter activity"/>
    <property type="evidence" value="ECO:0007669"/>
    <property type="project" value="InterPro"/>
</dbReference>